<comment type="caution">
    <text evidence="2">The sequence shown here is derived from an EMBL/GenBank/DDBJ whole genome shotgun (WGS) entry which is preliminary data.</text>
</comment>
<feature type="chain" id="PRO_5035167815" evidence="1">
    <location>
        <begin position="19"/>
        <end position="121"/>
    </location>
</feature>
<protein>
    <submittedName>
        <fullName evidence="2">Uncharacterized protein</fullName>
    </submittedName>
</protein>
<sequence length="121" mass="14033">MNNFILFVAIFLAPTSISFVTGKVSITKTNKNKVYQSGDLIFQDEFDSFDLETWDHELTFSGNSNWEFQMYINTRKVSFVKDGHLHIKPILSVDHYDWVLVYNWAHDIIPLSIEGSSPVDR</sequence>
<reference evidence="2" key="1">
    <citation type="submission" date="2021-06" db="EMBL/GenBank/DDBJ databases">
        <authorList>
            <person name="Hodson N. C."/>
            <person name="Mongue J. A."/>
            <person name="Jaron S. K."/>
        </authorList>
    </citation>
    <scope>NUCLEOTIDE SEQUENCE</scope>
</reference>
<dbReference type="OrthoDB" id="4781at2759"/>
<proteinExistence type="predicted"/>
<evidence type="ECO:0000313" key="2">
    <source>
        <dbReference type="EMBL" id="CAG7785558.1"/>
    </source>
</evidence>
<keyword evidence="3" id="KW-1185">Reference proteome</keyword>
<keyword evidence="1" id="KW-0732">Signal</keyword>
<evidence type="ECO:0000256" key="1">
    <source>
        <dbReference type="SAM" id="SignalP"/>
    </source>
</evidence>
<evidence type="ECO:0000313" key="3">
    <source>
        <dbReference type="Proteomes" id="UP000708208"/>
    </source>
</evidence>
<dbReference type="Proteomes" id="UP000708208">
    <property type="component" value="Unassembled WGS sequence"/>
</dbReference>
<dbReference type="EMBL" id="CAJVCH010298723">
    <property type="protein sequence ID" value="CAG7785558.1"/>
    <property type="molecule type" value="Genomic_DNA"/>
</dbReference>
<accession>A0A8J2KB82</accession>
<feature type="signal peptide" evidence="1">
    <location>
        <begin position="1"/>
        <end position="18"/>
    </location>
</feature>
<gene>
    <name evidence="2" type="ORF">AFUS01_LOCUS24176</name>
</gene>
<name>A0A8J2KB82_9HEXA</name>
<dbReference type="AlphaFoldDB" id="A0A8J2KB82"/>
<organism evidence="2 3">
    <name type="scientific">Allacma fusca</name>
    <dbReference type="NCBI Taxonomy" id="39272"/>
    <lineage>
        <taxon>Eukaryota</taxon>
        <taxon>Metazoa</taxon>
        <taxon>Ecdysozoa</taxon>
        <taxon>Arthropoda</taxon>
        <taxon>Hexapoda</taxon>
        <taxon>Collembola</taxon>
        <taxon>Symphypleona</taxon>
        <taxon>Sminthuridae</taxon>
        <taxon>Allacma</taxon>
    </lineage>
</organism>